<organism evidence="3 4">
    <name type="scientific">Selenomonas montiformis</name>
    <dbReference type="NCBI Taxonomy" id="2652285"/>
    <lineage>
        <taxon>Bacteria</taxon>
        <taxon>Bacillati</taxon>
        <taxon>Bacillota</taxon>
        <taxon>Negativicutes</taxon>
        <taxon>Selenomonadales</taxon>
        <taxon>Selenomonadaceae</taxon>
        <taxon>Selenomonas</taxon>
    </lineage>
</organism>
<proteinExistence type="predicted"/>
<comment type="caution">
    <text evidence="3">The sequence shown here is derived from an EMBL/GenBank/DDBJ whole genome shotgun (WGS) entry which is preliminary data.</text>
</comment>
<dbReference type="SUPFAM" id="SSF141868">
    <property type="entry name" value="EAL domain-like"/>
    <property type="match status" value="1"/>
</dbReference>
<evidence type="ECO:0000259" key="2">
    <source>
        <dbReference type="PROSITE" id="PS50883"/>
    </source>
</evidence>
<dbReference type="Gene3D" id="3.20.20.450">
    <property type="entry name" value="EAL domain"/>
    <property type="match status" value="1"/>
</dbReference>
<dbReference type="InterPro" id="IPR050706">
    <property type="entry name" value="Cyclic-di-GMP_PDE-like"/>
</dbReference>
<keyword evidence="1" id="KW-0812">Transmembrane</keyword>
<protein>
    <submittedName>
        <fullName evidence="3">EAL domain-containing protein</fullName>
    </submittedName>
</protein>
<accession>A0A6I2UQU4</accession>
<dbReference type="Gene3D" id="3.30.70.270">
    <property type="match status" value="1"/>
</dbReference>
<evidence type="ECO:0000313" key="4">
    <source>
        <dbReference type="Proteomes" id="UP000430222"/>
    </source>
</evidence>
<dbReference type="PANTHER" id="PTHR33121:SF70">
    <property type="entry name" value="SIGNALING PROTEIN YKOW"/>
    <property type="match status" value="1"/>
</dbReference>
<reference evidence="3 4" key="1">
    <citation type="submission" date="2019-08" db="EMBL/GenBank/DDBJ databases">
        <title>In-depth cultivation of the pig gut microbiome towards novel bacterial diversity and tailored functional studies.</title>
        <authorList>
            <person name="Wylensek D."/>
            <person name="Hitch T.C.A."/>
            <person name="Clavel T."/>
        </authorList>
    </citation>
    <scope>NUCLEOTIDE SEQUENCE [LARGE SCALE GENOMIC DNA]</scope>
    <source>
        <strain evidence="4">WCA-380-WT-3B3</strain>
    </source>
</reference>
<dbReference type="PANTHER" id="PTHR33121">
    <property type="entry name" value="CYCLIC DI-GMP PHOSPHODIESTERASE PDEF"/>
    <property type="match status" value="1"/>
</dbReference>
<name>A0A6I2UQU4_9FIRM</name>
<dbReference type="InterPro" id="IPR043128">
    <property type="entry name" value="Rev_trsase/Diguanyl_cyclase"/>
</dbReference>
<dbReference type="InterPro" id="IPR035919">
    <property type="entry name" value="EAL_sf"/>
</dbReference>
<dbReference type="InterPro" id="IPR001633">
    <property type="entry name" value="EAL_dom"/>
</dbReference>
<dbReference type="AlphaFoldDB" id="A0A6I2UQU4"/>
<evidence type="ECO:0000313" key="3">
    <source>
        <dbReference type="EMBL" id="MSV24553.1"/>
    </source>
</evidence>
<keyword evidence="1" id="KW-0472">Membrane</keyword>
<gene>
    <name evidence="3" type="ORF">FYJ78_04995</name>
</gene>
<keyword evidence="4" id="KW-1185">Reference proteome</keyword>
<dbReference type="PROSITE" id="PS50883">
    <property type="entry name" value="EAL"/>
    <property type="match status" value="1"/>
</dbReference>
<feature type="domain" description="EAL" evidence="2">
    <location>
        <begin position="207"/>
        <end position="464"/>
    </location>
</feature>
<evidence type="ECO:0000256" key="1">
    <source>
        <dbReference type="SAM" id="Phobius"/>
    </source>
</evidence>
<dbReference type="SMART" id="SM00052">
    <property type="entry name" value="EAL"/>
    <property type="match status" value="1"/>
</dbReference>
<keyword evidence="1" id="KW-1133">Transmembrane helix</keyword>
<dbReference type="Pfam" id="PF00563">
    <property type="entry name" value="EAL"/>
    <property type="match status" value="1"/>
</dbReference>
<feature type="transmembrane region" description="Helical" evidence="1">
    <location>
        <begin position="6"/>
        <end position="24"/>
    </location>
</feature>
<dbReference type="EMBL" id="VUNL01000004">
    <property type="protein sequence ID" value="MSV24553.1"/>
    <property type="molecule type" value="Genomic_DNA"/>
</dbReference>
<sequence>MYSYAHVEIVILLFIALAVCLRILSMRRSYAEKLTWMLYRDASSGLHNRIWLEHEIDHRLERMDKQKEDASDAAIVVFQVRQVDVLASTYGQDIINEMMKRLGISLQREKWIQAVGVRSGSGQVIVFTRPMSVRQLRLSVQTAMLGLEYMDVGDMNLRMPLIAGISTFKGVPRPDAKRVILQATLAMQVSDGIRFYDDKIIERRRFATQVENCMRRGLDNHEFQVWYQPKYDLASHRYIGAEALVRWDSPELGFLMPGQFIGIFERTGFVTQLDFYILDEVFRYQRDRRQAGLPVVPISVNQSRLHIQEQNYLNKMKRLVRQFGTIDGIELELTETAFDFESSSQRAAAVDVIRTLKEMGFRISLDDFGSGYSDLSLLNTLPLDVMKLDRTLLVASEDSARMQSVLTNTIRMGHDLGMRVICEGIETAEQEKLLLNCGCHCGQGFFYGKPMPEREFSRFLQERA</sequence>
<dbReference type="Proteomes" id="UP000430222">
    <property type="component" value="Unassembled WGS sequence"/>
</dbReference>
<dbReference type="GO" id="GO:0071111">
    <property type="term" value="F:cyclic-guanylate-specific phosphodiesterase activity"/>
    <property type="evidence" value="ECO:0007669"/>
    <property type="project" value="InterPro"/>
</dbReference>
<dbReference type="CDD" id="cd01948">
    <property type="entry name" value="EAL"/>
    <property type="match status" value="1"/>
</dbReference>
<dbReference type="RefSeq" id="WP_154620314.1">
    <property type="nucleotide sequence ID" value="NZ_VUNL01000004.1"/>
</dbReference>